<dbReference type="OrthoDB" id="3778270at2"/>
<accession>M0QM58</accession>
<evidence type="ECO:0008006" key="3">
    <source>
        <dbReference type="Google" id="ProtNLM"/>
    </source>
</evidence>
<dbReference type="AlphaFoldDB" id="M0QM58"/>
<dbReference type="Proteomes" id="UP000011666">
    <property type="component" value="Unassembled WGS sequence"/>
</dbReference>
<evidence type="ECO:0000313" key="1">
    <source>
        <dbReference type="EMBL" id="GAC69755.1"/>
    </source>
</evidence>
<dbReference type="eggNOG" id="ENOG5032Z8Q">
    <property type="taxonomic scope" value="Bacteria"/>
</dbReference>
<dbReference type="Pfam" id="PF04075">
    <property type="entry name" value="F420H2_quin_red"/>
    <property type="match status" value="1"/>
</dbReference>
<comment type="caution">
    <text evidence="1">The sequence shown here is derived from an EMBL/GenBank/DDBJ whole genome shotgun (WGS) entry which is preliminary data.</text>
</comment>
<dbReference type="EMBL" id="BANX01000028">
    <property type="protein sequence ID" value="GAC69755.1"/>
    <property type="molecule type" value="Genomic_DNA"/>
</dbReference>
<gene>
    <name evidence="1" type="ORF">GS4_28_00030</name>
</gene>
<keyword evidence="2" id="KW-1185">Reference proteome</keyword>
<sequence>MHLPPAIGRFNKAVTNPVQRLWAPHLPPYAMVEHVGRKSGRTYATPVTAWVDGDRVSIILTYGRDTDWVRNVRAAGSFGLTRRSRSHRVVEARVIPSDSPDVARSARLPARLFDSVLIGRIID</sequence>
<dbReference type="Gene3D" id="2.30.110.10">
    <property type="entry name" value="Electron Transport, Fmn-binding Protein, Chain A"/>
    <property type="match status" value="1"/>
</dbReference>
<dbReference type="InterPro" id="IPR012349">
    <property type="entry name" value="Split_barrel_FMN-bd"/>
</dbReference>
<protein>
    <recommendedName>
        <fullName evidence="3">Nitroreductase family deazaflavin-dependent oxidoreductase</fullName>
    </recommendedName>
</protein>
<name>M0QM58_9ACTN</name>
<reference evidence="1 2" key="1">
    <citation type="submission" date="2013-01" db="EMBL/GenBank/DDBJ databases">
        <title>Whole genome shotgun sequence of Gordonia soli NBRC 108243.</title>
        <authorList>
            <person name="Isaki-Nakamura S."/>
            <person name="Hosoyama A."/>
            <person name="Tsuchikane K."/>
            <person name="Ando Y."/>
            <person name="Baba S."/>
            <person name="Ohji S."/>
            <person name="Hamada M."/>
            <person name="Tamura T."/>
            <person name="Yamazoe A."/>
            <person name="Yamazaki S."/>
            <person name="Fujita N."/>
        </authorList>
    </citation>
    <scope>NUCLEOTIDE SEQUENCE [LARGE SCALE GENOMIC DNA]</scope>
    <source>
        <strain evidence="1 2">NBRC 108243</strain>
    </source>
</reference>
<evidence type="ECO:0000313" key="2">
    <source>
        <dbReference type="Proteomes" id="UP000011666"/>
    </source>
</evidence>
<proteinExistence type="predicted"/>
<dbReference type="GO" id="GO:0016491">
    <property type="term" value="F:oxidoreductase activity"/>
    <property type="evidence" value="ECO:0007669"/>
    <property type="project" value="InterPro"/>
</dbReference>
<organism evidence="1 2">
    <name type="scientific">Gordonia soli NBRC 108243</name>
    <dbReference type="NCBI Taxonomy" id="1223545"/>
    <lineage>
        <taxon>Bacteria</taxon>
        <taxon>Bacillati</taxon>
        <taxon>Actinomycetota</taxon>
        <taxon>Actinomycetes</taxon>
        <taxon>Mycobacteriales</taxon>
        <taxon>Gordoniaceae</taxon>
        <taxon>Gordonia</taxon>
    </lineage>
</organism>
<dbReference type="NCBIfam" id="TIGR00026">
    <property type="entry name" value="hi_GC_TIGR00026"/>
    <property type="match status" value="1"/>
</dbReference>
<dbReference type="STRING" id="1223545.GS4_28_00030"/>
<dbReference type="InterPro" id="IPR004378">
    <property type="entry name" value="F420H2_quin_Rdtase"/>
</dbReference>
<dbReference type="RefSeq" id="WP_007623140.1">
    <property type="nucleotide sequence ID" value="NZ_BANX01000028.1"/>
</dbReference>